<reference evidence="1 2" key="1">
    <citation type="submission" date="2019-05" db="EMBL/GenBank/DDBJ databases">
        <title>Another draft genome of Portunus trituberculatus and its Hox gene families provides insights of decapod evolution.</title>
        <authorList>
            <person name="Jeong J.-H."/>
            <person name="Song I."/>
            <person name="Kim S."/>
            <person name="Choi T."/>
            <person name="Kim D."/>
            <person name="Ryu S."/>
            <person name="Kim W."/>
        </authorList>
    </citation>
    <scope>NUCLEOTIDE SEQUENCE [LARGE SCALE GENOMIC DNA]</scope>
    <source>
        <tissue evidence="1">Muscle</tissue>
    </source>
</reference>
<dbReference type="Proteomes" id="UP000324222">
    <property type="component" value="Unassembled WGS sequence"/>
</dbReference>
<dbReference type="EMBL" id="VSRR010002743">
    <property type="protein sequence ID" value="MPC33015.1"/>
    <property type="molecule type" value="Genomic_DNA"/>
</dbReference>
<comment type="caution">
    <text evidence="1">The sequence shown here is derived from an EMBL/GenBank/DDBJ whole genome shotgun (WGS) entry which is preliminary data.</text>
</comment>
<sequence length="75" mass="8138">MVHCFKDASEAPAFPLLPKSGRPCKTPLKTHALLSWQDILGRPLRAELLNQFTEVVCGSLPDGVHCGGNGSVYVY</sequence>
<evidence type="ECO:0000313" key="1">
    <source>
        <dbReference type="EMBL" id="MPC33015.1"/>
    </source>
</evidence>
<keyword evidence="2" id="KW-1185">Reference proteome</keyword>
<accession>A0A5B7EHX9</accession>
<evidence type="ECO:0000313" key="2">
    <source>
        <dbReference type="Proteomes" id="UP000324222"/>
    </source>
</evidence>
<name>A0A5B7EHX9_PORTR</name>
<dbReference type="AlphaFoldDB" id="A0A5B7EHX9"/>
<protein>
    <submittedName>
        <fullName evidence="1">Uncharacterized protein</fullName>
    </submittedName>
</protein>
<organism evidence="1 2">
    <name type="scientific">Portunus trituberculatus</name>
    <name type="common">Swimming crab</name>
    <name type="synonym">Neptunus trituberculatus</name>
    <dbReference type="NCBI Taxonomy" id="210409"/>
    <lineage>
        <taxon>Eukaryota</taxon>
        <taxon>Metazoa</taxon>
        <taxon>Ecdysozoa</taxon>
        <taxon>Arthropoda</taxon>
        <taxon>Crustacea</taxon>
        <taxon>Multicrustacea</taxon>
        <taxon>Malacostraca</taxon>
        <taxon>Eumalacostraca</taxon>
        <taxon>Eucarida</taxon>
        <taxon>Decapoda</taxon>
        <taxon>Pleocyemata</taxon>
        <taxon>Brachyura</taxon>
        <taxon>Eubrachyura</taxon>
        <taxon>Portunoidea</taxon>
        <taxon>Portunidae</taxon>
        <taxon>Portuninae</taxon>
        <taxon>Portunus</taxon>
    </lineage>
</organism>
<gene>
    <name evidence="1" type="ORF">E2C01_026353</name>
</gene>
<proteinExistence type="predicted"/>